<organism evidence="2 3">
    <name type="scientific">Roseofilum reptotaenium AO1-A</name>
    <dbReference type="NCBI Taxonomy" id="1925591"/>
    <lineage>
        <taxon>Bacteria</taxon>
        <taxon>Bacillati</taxon>
        <taxon>Cyanobacteriota</taxon>
        <taxon>Cyanophyceae</taxon>
        <taxon>Desertifilales</taxon>
        <taxon>Desertifilaceae</taxon>
        <taxon>Roseofilum</taxon>
    </lineage>
</organism>
<feature type="transmembrane region" description="Helical" evidence="1">
    <location>
        <begin position="87"/>
        <end position="110"/>
    </location>
</feature>
<gene>
    <name evidence="2" type="ORF">BI308_00775</name>
</gene>
<keyword evidence="1" id="KW-1133">Transmembrane helix</keyword>
<feature type="transmembrane region" description="Helical" evidence="1">
    <location>
        <begin position="31"/>
        <end position="47"/>
    </location>
</feature>
<evidence type="ECO:0000313" key="2">
    <source>
        <dbReference type="EMBL" id="OJJ27533.1"/>
    </source>
</evidence>
<dbReference type="STRING" id="1925591.BI308_00775"/>
<proteinExistence type="predicted"/>
<dbReference type="EMBL" id="MLAW01000001">
    <property type="protein sequence ID" value="OJJ27533.1"/>
    <property type="molecule type" value="Genomic_DNA"/>
</dbReference>
<evidence type="ECO:0000256" key="1">
    <source>
        <dbReference type="SAM" id="Phobius"/>
    </source>
</evidence>
<comment type="caution">
    <text evidence="2">The sequence shown here is derived from an EMBL/GenBank/DDBJ whole genome shotgun (WGS) entry which is preliminary data.</text>
</comment>
<protein>
    <submittedName>
        <fullName evidence="2">Uncharacterized protein</fullName>
    </submittedName>
</protein>
<name>A0A1L9QXZ1_9CYAN</name>
<evidence type="ECO:0000313" key="3">
    <source>
        <dbReference type="Proteomes" id="UP000183940"/>
    </source>
</evidence>
<dbReference type="Proteomes" id="UP000183940">
    <property type="component" value="Unassembled WGS sequence"/>
</dbReference>
<feature type="transmembrane region" description="Helical" evidence="1">
    <location>
        <begin position="54"/>
        <end position="75"/>
    </location>
</feature>
<accession>A0A1L9QXZ1</accession>
<keyword evidence="1" id="KW-0472">Membrane</keyword>
<sequence>MIASILHYTDNLIYFDLYPEPDWFSPYLTDSIWWLMTPLGIGGFWFYRQKKFPLAYIGLYGYSLLSQLTLGHYLIAPIWDLSLKMNSLILIESFVAIPLLLFTLWSQFFWQEWKQASLD</sequence>
<keyword evidence="3" id="KW-1185">Reference proteome</keyword>
<keyword evidence="1" id="KW-0812">Transmembrane</keyword>
<dbReference type="AlphaFoldDB" id="A0A1L9QXZ1"/>
<reference evidence="2" key="1">
    <citation type="submission" date="2016-10" db="EMBL/GenBank/DDBJ databases">
        <title>CRISPR-Cas defence system in Roseofilum reptotaenium: evidence of a bacteriophage-cyanobacterium arms race in the coral black band disease.</title>
        <authorList>
            <person name="Buerger P."/>
            <person name="Wood-Charlson E.M."/>
            <person name="Weynberg K.D."/>
            <person name="Willis B."/>
            <person name="Van Oppen M.J."/>
        </authorList>
    </citation>
    <scope>NUCLEOTIDE SEQUENCE [LARGE SCALE GENOMIC DNA]</scope>
    <source>
        <strain evidence="2">AO1-A</strain>
    </source>
</reference>